<dbReference type="AlphaFoldDB" id="A0A316VRH9"/>
<accession>A0A316VRH9</accession>
<dbReference type="RefSeq" id="XP_025366984.1">
    <property type="nucleotide sequence ID" value="XM_025516450.1"/>
</dbReference>
<dbReference type="Proteomes" id="UP000245783">
    <property type="component" value="Unassembled WGS sequence"/>
</dbReference>
<evidence type="ECO:0000313" key="3">
    <source>
        <dbReference type="Proteomes" id="UP000245783"/>
    </source>
</evidence>
<dbReference type="GeneID" id="37038320"/>
<proteinExistence type="predicted"/>
<name>A0A316VRH9_9BASI</name>
<dbReference type="OrthoDB" id="10292958at2759"/>
<evidence type="ECO:0000313" key="2">
    <source>
        <dbReference type="EMBL" id="PWN39824.1"/>
    </source>
</evidence>
<dbReference type="EMBL" id="KZ819443">
    <property type="protein sequence ID" value="PWN39824.1"/>
    <property type="molecule type" value="Genomic_DNA"/>
</dbReference>
<evidence type="ECO:0000256" key="1">
    <source>
        <dbReference type="SAM" id="MobiDB-lite"/>
    </source>
</evidence>
<dbReference type="InParanoid" id="A0A316VRH9"/>
<reference evidence="2 3" key="1">
    <citation type="journal article" date="2018" name="Mol. Biol. Evol.">
        <title>Broad Genomic Sampling Reveals a Smut Pathogenic Ancestry of the Fungal Clade Ustilaginomycotina.</title>
        <authorList>
            <person name="Kijpornyongpan T."/>
            <person name="Mondo S.J."/>
            <person name="Barry K."/>
            <person name="Sandor L."/>
            <person name="Lee J."/>
            <person name="Lipzen A."/>
            <person name="Pangilinan J."/>
            <person name="LaButti K."/>
            <person name="Hainaut M."/>
            <person name="Henrissat B."/>
            <person name="Grigoriev I.V."/>
            <person name="Spatafora J.W."/>
            <person name="Aime M.C."/>
        </authorList>
    </citation>
    <scope>NUCLEOTIDE SEQUENCE [LARGE SCALE GENOMIC DNA]</scope>
    <source>
        <strain evidence="2 3">MCA 4658</strain>
    </source>
</reference>
<protein>
    <submittedName>
        <fullName evidence="2">Uncharacterized protein</fullName>
    </submittedName>
</protein>
<feature type="compositionally biased region" description="Basic and acidic residues" evidence="1">
    <location>
        <begin position="7"/>
        <end position="17"/>
    </location>
</feature>
<keyword evidence="3" id="KW-1185">Reference proteome</keyword>
<gene>
    <name evidence="2" type="ORF">IE81DRAFT_349835</name>
</gene>
<sequence length="300" mass="33179">MGRKPTKRELMRKDSDKKRRAAWAPTEEVVQLYPGSQDEETPLGKDDSMLTVVNAATGATILQRLPTASMRSHRRIIALAKEGRTVCNDLWEAVVQSGQKDVIFYELTKKNAKKKGGSQSLAVGLMWYAGQKGASAEWGWAMAHEVAPVEAAAMLRWLKAFVELTVETHFRQGRIAEDFAAHIKAREAVRGVMQRALGVDGANQVHRYFHTGEVIQGITGGFHLDPHDDVPNILINLGSAVELQLAEYGKVHMDVATVVLFNNRELHHAVRSAPSSTTEERWALTLGAWHAALEADDAQK</sequence>
<feature type="region of interest" description="Disordered" evidence="1">
    <location>
        <begin position="1"/>
        <end position="24"/>
    </location>
</feature>
<organism evidence="2 3">
    <name type="scientific">Ceraceosorus guamensis</name>
    <dbReference type="NCBI Taxonomy" id="1522189"/>
    <lineage>
        <taxon>Eukaryota</taxon>
        <taxon>Fungi</taxon>
        <taxon>Dikarya</taxon>
        <taxon>Basidiomycota</taxon>
        <taxon>Ustilaginomycotina</taxon>
        <taxon>Exobasidiomycetes</taxon>
        <taxon>Ceraceosorales</taxon>
        <taxon>Ceraceosoraceae</taxon>
        <taxon>Ceraceosorus</taxon>
    </lineage>
</organism>